<dbReference type="AlphaFoldDB" id="A0A1C4DMC8"/>
<dbReference type="InterPro" id="IPR041685">
    <property type="entry name" value="AAA_GajA/Old/RecF-like"/>
</dbReference>
<dbReference type="InterPro" id="IPR051396">
    <property type="entry name" value="Bact_Antivir_Def_Nuclease"/>
</dbReference>
<dbReference type="EMBL" id="FMBA01000085">
    <property type="protein sequence ID" value="SCC32488.1"/>
    <property type="molecule type" value="Genomic_DNA"/>
</dbReference>
<dbReference type="Pfam" id="PF13175">
    <property type="entry name" value="AAA_15"/>
    <property type="match status" value="1"/>
</dbReference>
<dbReference type="PANTHER" id="PTHR43581">
    <property type="entry name" value="ATP/GTP PHOSPHATASE"/>
    <property type="match status" value="1"/>
</dbReference>
<evidence type="ECO:0000313" key="4">
    <source>
        <dbReference type="Proteomes" id="UP000199698"/>
    </source>
</evidence>
<organism evidence="3 4">
    <name type="scientific">Gilliamella intestini</name>
    <dbReference type="NCBI Taxonomy" id="1798183"/>
    <lineage>
        <taxon>Bacteria</taxon>
        <taxon>Pseudomonadati</taxon>
        <taxon>Pseudomonadota</taxon>
        <taxon>Gammaproteobacteria</taxon>
        <taxon>Orbales</taxon>
        <taxon>Orbaceae</taxon>
        <taxon>Gilliamella</taxon>
    </lineage>
</organism>
<evidence type="ECO:0000313" key="3">
    <source>
        <dbReference type="EMBL" id="SCC32488.1"/>
    </source>
</evidence>
<dbReference type="Proteomes" id="UP000199698">
    <property type="component" value="Unassembled WGS sequence"/>
</dbReference>
<feature type="coiled-coil region" evidence="1">
    <location>
        <begin position="227"/>
        <end position="254"/>
    </location>
</feature>
<dbReference type="PANTHER" id="PTHR43581:SF4">
    <property type="entry name" value="ATP_GTP PHOSPHATASE"/>
    <property type="match status" value="1"/>
</dbReference>
<dbReference type="SUPFAM" id="SSF52540">
    <property type="entry name" value="P-loop containing nucleoside triphosphate hydrolases"/>
    <property type="match status" value="1"/>
</dbReference>
<dbReference type="OrthoDB" id="9808768at2"/>
<accession>A0A1C4DMC8</accession>
<evidence type="ECO:0000256" key="1">
    <source>
        <dbReference type="SAM" id="Coils"/>
    </source>
</evidence>
<reference evidence="4" key="1">
    <citation type="submission" date="2016-08" db="EMBL/GenBank/DDBJ databases">
        <authorList>
            <person name="Varghese N."/>
            <person name="Submissions Spin"/>
        </authorList>
    </citation>
    <scope>NUCLEOTIDE SEQUENCE [LARGE SCALE GENOMIC DNA]</scope>
    <source>
        <strain evidence="4">R-53144</strain>
    </source>
</reference>
<dbReference type="Gene3D" id="3.40.50.300">
    <property type="entry name" value="P-loop containing nucleotide triphosphate hydrolases"/>
    <property type="match status" value="1"/>
</dbReference>
<gene>
    <name evidence="3" type="ORF">GA0061080_10852</name>
</gene>
<name>A0A1C4DMC8_9GAMM</name>
<sequence>MKIAQLKLLNFRGYEDVTIKFANDFNLIIGKNDIGKSTILEAMEIFFNNDVVKVDINDLNVFSENKTMSIQISFIPSNTTYTIDTIPTNIKNEYLLDQNGYLTIKKTWDCNNEKLSSLKTTIISNYPNNFTTPLVNLKITDLRKLLSEKYADVIDLDSINKNKSSEIRQAIYCATPHLTLEETEIDINKEDGKKIWTALQNDLPLFFLFQSDRENRDSDKEVQAPLKTITKTAIAELESELNQVKEKIINKAIQIGNETLDKLKEMSPEIANVLKPEMTNKAWDTLFSFSFSCDDGIPVNKRGSGVRRLILLNYFRAEAERKTSGNRNTIYAIEEPETSQHPEWQVKLFHALMDLPKNERTQVIVTTHSPSLASLCPINNIIFLFKKNGKINIQIEDNVDLTEVATTLGILPNIPVETSTNLKVILCLEGPTDVEFFDNICNNFGIDINSDPKIMSLSLGGGTLIYWVNKNYLRKLNLPEVHIYDRDVAKYAQAVEQVNSKPNCWAVQTQMLEIENYIHPSLYKEFYPIEDRFVNSTPDWKNSWSNKNIPEELSAFLKSEKEAGNQAIKNESASKIKEVFATQLSKKMKKELFEELNVYDEVNGWFEQIKKHL</sequence>
<keyword evidence="4" id="KW-1185">Reference proteome</keyword>
<feature type="domain" description="Endonuclease GajA/Old nuclease/RecF-like AAA" evidence="2">
    <location>
        <begin position="1"/>
        <end position="373"/>
    </location>
</feature>
<dbReference type="RefSeq" id="WP_141683169.1">
    <property type="nucleotide sequence ID" value="NZ_FMBA01000085.1"/>
</dbReference>
<dbReference type="InterPro" id="IPR027417">
    <property type="entry name" value="P-loop_NTPase"/>
</dbReference>
<evidence type="ECO:0000259" key="2">
    <source>
        <dbReference type="Pfam" id="PF13175"/>
    </source>
</evidence>
<proteinExistence type="predicted"/>
<keyword evidence="1" id="KW-0175">Coiled coil</keyword>
<protein>
    <submittedName>
        <fullName evidence="3">AAA ATPase domain-containing protein</fullName>
    </submittedName>
</protein>
<dbReference type="STRING" id="1798183.GA0061080_10852"/>